<evidence type="ECO:0000313" key="3">
    <source>
        <dbReference type="Proteomes" id="UP001152747"/>
    </source>
</evidence>
<comment type="caution">
    <text evidence="2">The sequence shown here is derived from an EMBL/GenBank/DDBJ whole genome shotgun (WGS) entry which is preliminary data.</text>
</comment>
<organism evidence="2 3">
    <name type="scientific">Caenorhabditis angaria</name>
    <dbReference type="NCBI Taxonomy" id="860376"/>
    <lineage>
        <taxon>Eukaryota</taxon>
        <taxon>Metazoa</taxon>
        <taxon>Ecdysozoa</taxon>
        <taxon>Nematoda</taxon>
        <taxon>Chromadorea</taxon>
        <taxon>Rhabditida</taxon>
        <taxon>Rhabditina</taxon>
        <taxon>Rhabditomorpha</taxon>
        <taxon>Rhabditoidea</taxon>
        <taxon>Rhabditidae</taxon>
        <taxon>Peloderinae</taxon>
        <taxon>Caenorhabditis</taxon>
    </lineage>
</organism>
<accession>A0A9P1J2I1</accession>
<name>A0A9P1J2I1_9PELO</name>
<feature type="signal peptide" evidence="1">
    <location>
        <begin position="1"/>
        <end position="20"/>
    </location>
</feature>
<gene>
    <name evidence="2" type="ORF">CAMP_LOCUS17137</name>
</gene>
<evidence type="ECO:0008006" key="4">
    <source>
        <dbReference type="Google" id="ProtNLM"/>
    </source>
</evidence>
<feature type="chain" id="PRO_5040150247" description="UPAR/Ly6 domain-containing protein" evidence="1">
    <location>
        <begin position="21"/>
        <end position="317"/>
    </location>
</feature>
<dbReference type="EMBL" id="CANHGI010000006">
    <property type="protein sequence ID" value="CAI5454500.1"/>
    <property type="molecule type" value="Genomic_DNA"/>
</dbReference>
<proteinExistence type="predicted"/>
<dbReference type="AlphaFoldDB" id="A0A9P1J2I1"/>
<dbReference type="Proteomes" id="UP001152747">
    <property type="component" value="Unassembled WGS sequence"/>
</dbReference>
<protein>
    <recommendedName>
        <fullName evidence="4">UPAR/Ly6 domain-containing protein</fullName>
    </recommendedName>
</protein>
<dbReference type="PANTHER" id="PTHR37433:SF11">
    <property type="entry name" value="PHOSPHOLIPASE A2 INHIBITOR AND LY6_PLAUR DOMAIN-CONTAINING PROTEIN-LIKE"/>
    <property type="match status" value="1"/>
</dbReference>
<keyword evidence="3" id="KW-1185">Reference proteome</keyword>
<reference evidence="2" key="1">
    <citation type="submission" date="2022-11" db="EMBL/GenBank/DDBJ databases">
        <authorList>
            <person name="Kikuchi T."/>
        </authorList>
    </citation>
    <scope>NUCLEOTIDE SEQUENCE</scope>
    <source>
        <strain evidence="2">PS1010</strain>
    </source>
</reference>
<sequence>MLFHVSFILLVYFFTNGTLALIECIKCDTRLTAGEECTNCTGDFCMLLMYAYTYPGLAGKNVIYQDCMLSPIKYNTGCTKNQKGDILCLCNDTDNCNQESNFNLITAPEPTFFTCTSYTQYPWSAINFVYECPNASFCRKYLYSRGDESQDCQYAYEVLDNFNQFFTWNNLILPVNSCYTNNGHSGQVCSYTDDRNSTYKEKHVKKVKCYVGVDAFQYRYARNPNDTCEGQYCFATDLQYGCVTQFFSEGLKLEVGLYQYASFTQKFYICDKSMCNNITFSNLEQDCDCPTTYILDHSNQHFSVLLIPLQMLLLLLL</sequence>
<evidence type="ECO:0000313" key="2">
    <source>
        <dbReference type="EMBL" id="CAI5454500.1"/>
    </source>
</evidence>
<keyword evidence="1" id="KW-0732">Signal</keyword>
<dbReference type="PANTHER" id="PTHR37433">
    <property type="entry name" value="PROTEIN CBG25136-RELATED"/>
    <property type="match status" value="1"/>
</dbReference>
<evidence type="ECO:0000256" key="1">
    <source>
        <dbReference type="SAM" id="SignalP"/>
    </source>
</evidence>